<name>A0A7I7XDT1_9MYCO</name>
<dbReference type="GO" id="GO:0016042">
    <property type="term" value="P:lipid catabolic process"/>
    <property type="evidence" value="ECO:0007669"/>
    <property type="project" value="InterPro"/>
</dbReference>
<dbReference type="RefSeq" id="WP_163734551.1">
    <property type="nucleotide sequence ID" value="NZ_AP022610.1"/>
</dbReference>
<dbReference type="PIRSF" id="PIRSF029171">
    <property type="entry name" value="Esterase_LipA"/>
    <property type="match status" value="1"/>
</dbReference>
<gene>
    <name evidence="1" type="ORF">MMAD_14580</name>
</gene>
<protein>
    <submittedName>
        <fullName evidence="1">Putative lipase</fullName>
    </submittedName>
</protein>
<dbReference type="EMBL" id="AP022610">
    <property type="protein sequence ID" value="BBZ27163.1"/>
    <property type="molecule type" value="Genomic_DNA"/>
</dbReference>
<accession>A0A7I7XDT1</accession>
<keyword evidence="2" id="KW-1185">Reference proteome</keyword>
<sequence>MRRTLLWAGGAVVTVIVVVVALLAVPALHSMVDQLVHGDQSSLAGTPPTPISTATLGGTTPGTLISAMSMPDVTSSALGRDLQAARVVYRSTDGDTGRQTEVSGSVFTPRGDAPKGGWPVVSYGHGTTGIDPTCAPSASNTLLGQLEFVAGVVHAGYAVAFTDYQGLGPGGPPAYLDSRTAAFNMIDAVRALRATFPGVSTRWGAFGGSQGGGAAWSADEQAHVYAPELNMVGAVAISPGADISGYVDKAQAGTLTSDQKAVLQLFIESLARRYPNVDRDDYRRGDVARDWNTLSACTGPLVAGRTAAIDAIGPFDLAPSTPEAAAALRQKFQQWALPQLPLSAPLSVTYGGKDTFIDHQWTADAIARACALGDTIDIHYGPDLKHSEADFPAEVTWLADRFAGKPAHNDCP</sequence>
<dbReference type="PANTHER" id="PTHR34853:SF1">
    <property type="entry name" value="LIPASE 5"/>
    <property type="match status" value="1"/>
</dbReference>
<dbReference type="SUPFAM" id="SSF53474">
    <property type="entry name" value="alpha/beta-Hydrolases"/>
    <property type="match status" value="1"/>
</dbReference>
<dbReference type="PANTHER" id="PTHR34853">
    <property type="match status" value="1"/>
</dbReference>
<dbReference type="Proteomes" id="UP000466517">
    <property type="component" value="Chromosome"/>
</dbReference>
<dbReference type="GO" id="GO:0004806">
    <property type="term" value="F:triacylglycerol lipase activity"/>
    <property type="evidence" value="ECO:0007669"/>
    <property type="project" value="InterPro"/>
</dbReference>
<dbReference type="Pfam" id="PF03583">
    <property type="entry name" value="LIP"/>
    <property type="match status" value="1"/>
</dbReference>
<dbReference type="KEGG" id="mmag:MMAD_14580"/>
<dbReference type="Gene3D" id="3.40.50.1820">
    <property type="entry name" value="alpha/beta hydrolase"/>
    <property type="match status" value="2"/>
</dbReference>
<dbReference type="InterPro" id="IPR029058">
    <property type="entry name" value="AB_hydrolase_fold"/>
</dbReference>
<evidence type="ECO:0000313" key="2">
    <source>
        <dbReference type="Proteomes" id="UP000466517"/>
    </source>
</evidence>
<evidence type="ECO:0000313" key="1">
    <source>
        <dbReference type="EMBL" id="BBZ27163.1"/>
    </source>
</evidence>
<dbReference type="AlphaFoldDB" id="A0A7I7XDT1"/>
<proteinExistence type="predicted"/>
<reference evidence="1 2" key="1">
    <citation type="journal article" date="2019" name="Emerg. Microbes Infect.">
        <title>Comprehensive subspecies identification of 175 nontuberculous mycobacteria species based on 7547 genomic profiles.</title>
        <authorList>
            <person name="Matsumoto Y."/>
            <person name="Kinjo T."/>
            <person name="Motooka D."/>
            <person name="Nabeya D."/>
            <person name="Jung N."/>
            <person name="Uechi K."/>
            <person name="Horii T."/>
            <person name="Iida T."/>
            <person name="Fujita J."/>
            <person name="Nakamura S."/>
        </authorList>
    </citation>
    <scope>NUCLEOTIDE SEQUENCE [LARGE SCALE GENOMIC DNA]</scope>
    <source>
        <strain evidence="1 2">JCM 13574</strain>
    </source>
</reference>
<organism evidence="1 2">
    <name type="scientific">Mycolicibacterium madagascariense</name>
    <dbReference type="NCBI Taxonomy" id="212765"/>
    <lineage>
        <taxon>Bacteria</taxon>
        <taxon>Bacillati</taxon>
        <taxon>Actinomycetota</taxon>
        <taxon>Actinomycetes</taxon>
        <taxon>Mycobacteriales</taxon>
        <taxon>Mycobacteriaceae</taxon>
        <taxon>Mycolicibacterium</taxon>
    </lineage>
</organism>
<dbReference type="InterPro" id="IPR005152">
    <property type="entry name" value="Lipase_secreted"/>
</dbReference>